<dbReference type="PRINTS" id="PR01040">
    <property type="entry name" value="TRNASYNTHTYR"/>
</dbReference>
<dbReference type="InterPro" id="IPR002307">
    <property type="entry name" value="Tyr-tRNA-ligase"/>
</dbReference>
<dbReference type="PIRSF" id="PIRSF006588">
    <property type="entry name" value="TyrRS_arch_euk"/>
    <property type="match status" value="1"/>
</dbReference>
<dbReference type="FunFam" id="1.10.240.10:FF:000011">
    <property type="entry name" value="Tyrosine--tRNA ligase"/>
    <property type="match status" value="1"/>
</dbReference>
<dbReference type="GO" id="GO:0005524">
    <property type="term" value="F:ATP binding"/>
    <property type="evidence" value="ECO:0007669"/>
    <property type="project" value="UniProtKB-KW"/>
</dbReference>
<dbReference type="Gene3D" id="1.10.240.10">
    <property type="entry name" value="Tyrosyl-Transfer RNA Synthetase"/>
    <property type="match status" value="1"/>
</dbReference>
<dbReference type="Pfam" id="PF00579">
    <property type="entry name" value="tRNA-synt_1b"/>
    <property type="match status" value="1"/>
</dbReference>
<evidence type="ECO:0000256" key="4">
    <source>
        <dbReference type="ARBA" id="ARBA00022840"/>
    </source>
</evidence>
<proteinExistence type="inferred from homology"/>
<dbReference type="PANTHER" id="PTHR46264">
    <property type="entry name" value="TYROSINE-TRNA LIGASE"/>
    <property type="match status" value="1"/>
</dbReference>
<gene>
    <name evidence="10" type="ORF">GX950_00340</name>
</gene>
<keyword evidence="3 9" id="KW-0547">Nucleotide-binding</keyword>
<keyword evidence="4 9" id="KW-0067">ATP-binding</keyword>
<evidence type="ECO:0000256" key="8">
    <source>
        <dbReference type="NCBIfam" id="TIGR00234"/>
    </source>
</evidence>
<organism evidence="10 11">
    <name type="scientific">Candidatus Iainarchaeum sp</name>
    <dbReference type="NCBI Taxonomy" id="3101447"/>
    <lineage>
        <taxon>Archaea</taxon>
        <taxon>Candidatus Iainarchaeota</taxon>
        <taxon>Candidatus Iainarchaeia</taxon>
        <taxon>Candidatus Iainarchaeales</taxon>
        <taxon>Candidatus Iainarchaeaceae</taxon>
        <taxon>Candidatus Iainarchaeum</taxon>
    </lineage>
</organism>
<evidence type="ECO:0000313" key="10">
    <source>
        <dbReference type="EMBL" id="NMA44249.1"/>
    </source>
</evidence>
<dbReference type="GO" id="GO:0005737">
    <property type="term" value="C:cytoplasm"/>
    <property type="evidence" value="ECO:0007669"/>
    <property type="project" value="UniProtKB-UniRule"/>
</dbReference>
<keyword evidence="2 9" id="KW-0436">Ligase</keyword>
<comment type="similarity">
    <text evidence="9">Belongs to the class-I aminoacyl-tRNA synthetase family.</text>
</comment>
<dbReference type="PANTHER" id="PTHR46264:SF4">
    <property type="entry name" value="TYROSINE--TRNA LIGASE, CYTOPLASMIC"/>
    <property type="match status" value="1"/>
</dbReference>
<dbReference type="EMBL" id="JAAZKV010000002">
    <property type="protein sequence ID" value="NMA44249.1"/>
    <property type="molecule type" value="Genomic_DNA"/>
</dbReference>
<evidence type="ECO:0000256" key="5">
    <source>
        <dbReference type="ARBA" id="ARBA00022917"/>
    </source>
</evidence>
<evidence type="ECO:0000313" key="11">
    <source>
        <dbReference type="Proteomes" id="UP000526302"/>
    </source>
</evidence>
<dbReference type="NCBIfam" id="NF006330">
    <property type="entry name" value="PRK08560.1"/>
    <property type="match status" value="1"/>
</dbReference>
<comment type="caution">
    <text evidence="10">The sequence shown here is derived from an EMBL/GenBank/DDBJ whole genome shotgun (WGS) entry which is preliminary data.</text>
</comment>
<dbReference type="GO" id="GO:0004831">
    <property type="term" value="F:tyrosine-tRNA ligase activity"/>
    <property type="evidence" value="ECO:0007669"/>
    <property type="project" value="UniProtKB-UniRule"/>
</dbReference>
<sequence length="344" mass="38938">MVLSVQEKMDLVTRNLQEVVTIEELQKLVESKEQPVVYLGTAVTGRPHVGYFVWGVKAADFLKAGFRVKILLADVHGALDNCPWSLLEKRYEYYKIVISNMLQSAGADVSNLEFVRGSEFQLNKDYLLDVLKLSTFTSVHDSMKAASDVVKFGDNPKLSGLIYPLMQALDEQYLGVDIQFGGVDQRKIMMFARENLGRLGYNTRVELMFPLIPGLTASGKMSSSDPNSKIDLIDSEEMVKTKFNKAFCPEKQAENNGVLAFCKYVIFPVLMDKGKTFDVVRPEKFGGNISFKNYEELEQHYVEGKLHPMDLKNTVIKETNTLCEPIRKAFQGKEKLIEEAYIQK</sequence>
<evidence type="ECO:0000256" key="6">
    <source>
        <dbReference type="ARBA" id="ARBA00023146"/>
    </source>
</evidence>
<dbReference type="InterPro" id="IPR002305">
    <property type="entry name" value="aa-tRNA-synth_Ic"/>
</dbReference>
<dbReference type="EC" id="6.1.1.1" evidence="1 8"/>
<reference evidence="10 11" key="1">
    <citation type="journal article" date="2020" name="Biotechnol. Biofuels">
        <title>New insights from the biogas microbiome by comprehensive genome-resolved metagenomics of nearly 1600 species originating from multiple anaerobic digesters.</title>
        <authorList>
            <person name="Campanaro S."/>
            <person name="Treu L."/>
            <person name="Rodriguez-R L.M."/>
            <person name="Kovalovszki A."/>
            <person name="Ziels R.M."/>
            <person name="Maus I."/>
            <person name="Zhu X."/>
            <person name="Kougias P.G."/>
            <person name="Basile A."/>
            <person name="Luo G."/>
            <person name="Schluter A."/>
            <person name="Konstantinidis K.T."/>
            <person name="Angelidaki I."/>
        </authorList>
    </citation>
    <scope>NUCLEOTIDE SEQUENCE [LARGE SCALE GENOMIC DNA]</scope>
    <source>
        <strain evidence="10">AS22ysBPME_79</strain>
    </source>
</reference>
<dbReference type="InterPro" id="IPR014729">
    <property type="entry name" value="Rossmann-like_a/b/a_fold"/>
</dbReference>
<dbReference type="InterPro" id="IPR050489">
    <property type="entry name" value="Tyr-tRNA_synthase"/>
</dbReference>
<comment type="catalytic activity">
    <reaction evidence="7">
        <text>tRNA(Tyr) + L-tyrosine + ATP = L-tyrosyl-tRNA(Tyr) + AMP + diphosphate + H(+)</text>
        <dbReference type="Rhea" id="RHEA:10220"/>
        <dbReference type="Rhea" id="RHEA-COMP:9706"/>
        <dbReference type="Rhea" id="RHEA-COMP:9707"/>
        <dbReference type="ChEBI" id="CHEBI:15378"/>
        <dbReference type="ChEBI" id="CHEBI:30616"/>
        <dbReference type="ChEBI" id="CHEBI:33019"/>
        <dbReference type="ChEBI" id="CHEBI:58315"/>
        <dbReference type="ChEBI" id="CHEBI:78442"/>
        <dbReference type="ChEBI" id="CHEBI:78536"/>
        <dbReference type="ChEBI" id="CHEBI:456215"/>
        <dbReference type="EC" id="6.1.1.1"/>
    </reaction>
</comment>
<keyword evidence="5 9" id="KW-0648">Protein biosynthesis</keyword>
<accession>A0A7K4BYV5</accession>
<evidence type="ECO:0000256" key="9">
    <source>
        <dbReference type="RuleBase" id="RU363036"/>
    </source>
</evidence>
<keyword evidence="6 9" id="KW-0030">Aminoacyl-tRNA synthetase</keyword>
<dbReference type="SUPFAM" id="SSF52374">
    <property type="entry name" value="Nucleotidylyl transferase"/>
    <property type="match status" value="1"/>
</dbReference>
<dbReference type="InterPro" id="IPR023617">
    <property type="entry name" value="Tyr-tRNA-ligase_arc/euk-type"/>
</dbReference>
<dbReference type="Proteomes" id="UP000526302">
    <property type="component" value="Unassembled WGS sequence"/>
</dbReference>
<evidence type="ECO:0000256" key="3">
    <source>
        <dbReference type="ARBA" id="ARBA00022741"/>
    </source>
</evidence>
<evidence type="ECO:0000256" key="2">
    <source>
        <dbReference type="ARBA" id="ARBA00022598"/>
    </source>
</evidence>
<dbReference type="NCBIfam" id="TIGR00234">
    <property type="entry name" value="tyrS"/>
    <property type="match status" value="1"/>
</dbReference>
<protein>
    <recommendedName>
        <fullName evidence="1 8">Tyrosine--tRNA ligase</fullName>
        <ecNumber evidence="1 8">6.1.1.1</ecNumber>
    </recommendedName>
</protein>
<evidence type="ECO:0000256" key="7">
    <source>
        <dbReference type="ARBA" id="ARBA00048248"/>
    </source>
</evidence>
<name>A0A7K4BYV5_9ARCH</name>
<dbReference type="Gene3D" id="3.40.50.620">
    <property type="entry name" value="HUPs"/>
    <property type="match status" value="1"/>
</dbReference>
<evidence type="ECO:0000256" key="1">
    <source>
        <dbReference type="ARBA" id="ARBA00013160"/>
    </source>
</evidence>
<dbReference type="GO" id="GO:0006437">
    <property type="term" value="P:tyrosyl-tRNA aminoacylation"/>
    <property type="evidence" value="ECO:0007669"/>
    <property type="project" value="UniProtKB-UniRule"/>
</dbReference>
<dbReference type="AlphaFoldDB" id="A0A7K4BYV5"/>